<dbReference type="EMBL" id="CP031310">
    <property type="protein sequence ID" value="QCC49706.1"/>
    <property type="molecule type" value="Genomic_DNA"/>
</dbReference>
<evidence type="ECO:0000313" key="10">
    <source>
        <dbReference type="Proteomes" id="UP000296706"/>
    </source>
</evidence>
<feature type="coiled-coil region" evidence="4">
    <location>
        <begin position="535"/>
        <end position="565"/>
    </location>
</feature>
<dbReference type="GO" id="GO:0006935">
    <property type="term" value="P:chemotaxis"/>
    <property type="evidence" value="ECO:0007669"/>
    <property type="project" value="InterPro"/>
</dbReference>
<sequence length="770" mass="82818">MDSSKRSLLPSVVRRRYAARLGVALAFAVVVIVVFGGVISTQTSAQLQDDVQEDLTVQSQTEAGQLDTWIRSVESDVRTTSRLPVFASGDTDAVKVELDSMVDDDDVPQDVVAVHYLDTDSMEFLTSSADEMVGVNPREQGAPFAQQEPKFDGPGDVMVTDPFRVPIVDHPIVAVISPIEGADDRALVYMIDISEHAERISGSSGDTWTVVVDEQGRFVAHPNETKLLSTHGSGGEVANSLEAGESRFMEVEQTLMGMTRMEATGWTVMTHATTENAYALADQINADLIALILLAVINLGLIGVTIGSNTVTSLRRLTDRAETMADGDLDADLRSNREDEIGSLYRSFESMRDSLREKITEAETARENAEDARESAEQARREAETERAEMEAMTSHLTSKAGEYEMVLNRAAEGDLTGRVDPQSESDAMERVGEGINATLDSLESIVADVESFSAEVLQASDRVEANATEVDRASRQVTTSIDEILDGAREQSDRLHDASGEMENLSATAEEVASSAQEVAETSQAAAAAGETGREAAQEAIEEMNAIEAETEAMVAEINALDDELDEINDIIKVITDIVEQTNMLALNASIEAAHADGQGDGFAVVADEIKSLAEETKDAAGDIEQRIERIQSQAGETVETMEATSDRITDGVATVKETVDALEEIVERTEEADAGIQEIDDATAEQAQTAQQVMRMIDDLSSISQQTAQEADTVASAADEQERSIAEVSESAGDLRERASELEQLLDRFTVDSAATAAPTGDTAATDD</sequence>
<accession>A0A4D6H937</accession>
<dbReference type="Proteomes" id="UP000296706">
    <property type="component" value="Chromosome"/>
</dbReference>
<dbReference type="Gene3D" id="1.10.287.950">
    <property type="entry name" value="Methyl-accepting chemotaxis protein"/>
    <property type="match status" value="1"/>
</dbReference>
<feature type="transmembrane region" description="Helical" evidence="6">
    <location>
        <begin position="21"/>
        <end position="39"/>
    </location>
</feature>
<name>A0A4D6H937_9EURY</name>
<dbReference type="Pfam" id="PF00672">
    <property type="entry name" value="HAMP"/>
    <property type="match status" value="1"/>
</dbReference>
<dbReference type="SMART" id="SM00304">
    <property type="entry name" value="HAMP"/>
    <property type="match status" value="2"/>
</dbReference>
<dbReference type="STRING" id="1457250.GCA_000755225_02294"/>
<dbReference type="CDD" id="cd06225">
    <property type="entry name" value="HAMP"/>
    <property type="match status" value="1"/>
</dbReference>
<dbReference type="GO" id="GO:0004888">
    <property type="term" value="F:transmembrane signaling receptor activity"/>
    <property type="evidence" value="ECO:0007669"/>
    <property type="project" value="InterPro"/>
</dbReference>
<keyword evidence="6" id="KW-0472">Membrane</keyword>
<dbReference type="PRINTS" id="PR00260">
    <property type="entry name" value="CHEMTRNSDUCR"/>
</dbReference>
<gene>
    <name evidence="9" type="ORF">DV733_00025</name>
</gene>
<evidence type="ECO:0000259" key="7">
    <source>
        <dbReference type="PROSITE" id="PS50111"/>
    </source>
</evidence>
<evidence type="ECO:0000256" key="2">
    <source>
        <dbReference type="ARBA" id="ARBA00029447"/>
    </source>
</evidence>
<evidence type="ECO:0000313" key="9">
    <source>
        <dbReference type="EMBL" id="QCC49706.1"/>
    </source>
</evidence>
<keyword evidence="6" id="KW-0812">Transmembrane</keyword>
<dbReference type="KEGG" id="hsn:DV733_00025"/>
<dbReference type="SMART" id="SM00283">
    <property type="entry name" value="MA"/>
    <property type="match status" value="1"/>
</dbReference>
<dbReference type="OrthoDB" id="8523at2157"/>
<dbReference type="GeneID" id="39846210"/>
<dbReference type="InterPro" id="IPR004090">
    <property type="entry name" value="Chemotax_Me-accpt_rcpt"/>
</dbReference>
<feature type="region of interest" description="Disordered" evidence="5">
    <location>
        <begin position="707"/>
        <end position="738"/>
    </location>
</feature>
<feature type="coiled-coil region" evidence="4">
    <location>
        <begin position="615"/>
        <end position="674"/>
    </location>
</feature>
<dbReference type="AlphaFoldDB" id="A0A4D6H937"/>
<dbReference type="SUPFAM" id="SSF58104">
    <property type="entry name" value="Methyl-accepting chemotaxis protein (MCP) signaling domain"/>
    <property type="match status" value="1"/>
</dbReference>
<keyword evidence="1 3" id="KW-0807">Transducer</keyword>
<dbReference type="InterPro" id="IPR003660">
    <property type="entry name" value="HAMP_dom"/>
</dbReference>
<feature type="domain" description="HAMP" evidence="8">
    <location>
        <begin position="407"/>
        <end position="448"/>
    </location>
</feature>
<feature type="region of interest" description="Disordered" evidence="5">
    <location>
        <begin position="360"/>
        <end position="389"/>
    </location>
</feature>
<dbReference type="GO" id="GO:0007165">
    <property type="term" value="P:signal transduction"/>
    <property type="evidence" value="ECO:0007669"/>
    <property type="project" value="UniProtKB-KW"/>
</dbReference>
<protein>
    <submittedName>
        <fullName evidence="9">Methyl-accepting chemotaxis protein</fullName>
    </submittedName>
</protein>
<organism evidence="9 10">
    <name type="scientific">Halapricum salinum</name>
    <dbReference type="NCBI Taxonomy" id="1457250"/>
    <lineage>
        <taxon>Archaea</taxon>
        <taxon>Methanobacteriati</taxon>
        <taxon>Methanobacteriota</taxon>
        <taxon>Stenosarchaea group</taxon>
        <taxon>Halobacteria</taxon>
        <taxon>Halobacteriales</taxon>
        <taxon>Haloarculaceae</taxon>
        <taxon>Halapricum</taxon>
    </lineage>
</organism>
<keyword evidence="10" id="KW-1185">Reference proteome</keyword>
<dbReference type="RefSeq" id="WP_049993153.1">
    <property type="nucleotide sequence ID" value="NZ_CP031310.1"/>
</dbReference>
<evidence type="ECO:0000256" key="1">
    <source>
        <dbReference type="ARBA" id="ARBA00023224"/>
    </source>
</evidence>
<dbReference type="Gene3D" id="3.30.450.20">
    <property type="entry name" value="PAS domain"/>
    <property type="match status" value="1"/>
</dbReference>
<reference evidence="9 10" key="1">
    <citation type="journal article" date="2019" name="Nat. Commun.">
        <title>A new type of DNA phosphorothioation-based antiviral system in archaea.</title>
        <authorList>
            <person name="Xiong L."/>
            <person name="Liu S."/>
            <person name="Chen S."/>
            <person name="Xiao Y."/>
            <person name="Zhu B."/>
            <person name="Gao Y."/>
            <person name="Zhang Y."/>
            <person name="Chen B."/>
            <person name="Luo J."/>
            <person name="Deng Z."/>
            <person name="Chen X."/>
            <person name="Wang L."/>
            <person name="Chen S."/>
        </authorList>
    </citation>
    <scope>NUCLEOTIDE SEQUENCE [LARGE SCALE GENOMIC DNA]</scope>
    <source>
        <strain evidence="9 10">CBA1105</strain>
    </source>
</reference>
<keyword evidence="4" id="KW-0175">Coiled coil</keyword>
<dbReference type="Gene3D" id="6.10.250.1910">
    <property type="match status" value="1"/>
</dbReference>
<dbReference type="PROSITE" id="PS50111">
    <property type="entry name" value="CHEMOTAXIS_TRANSDUC_2"/>
    <property type="match status" value="1"/>
</dbReference>
<feature type="domain" description="HAMP" evidence="8">
    <location>
        <begin position="308"/>
        <end position="360"/>
    </location>
</feature>
<dbReference type="InterPro" id="IPR004089">
    <property type="entry name" value="MCPsignal_dom"/>
</dbReference>
<evidence type="ECO:0000259" key="8">
    <source>
        <dbReference type="PROSITE" id="PS50885"/>
    </source>
</evidence>
<dbReference type="Pfam" id="PF00015">
    <property type="entry name" value="MCPsignal"/>
    <property type="match status" value="1"/>
</dbReference>
<dbReference type="PANTHER" id="PTHR32089:SF112">
    <property type="entry name" value="LYSOZYME-LIKE PROTEIN-RELATED"/>
    <property type="match status" value="1"/>
</dbReference>
<evidence type="ECO:0000256" key="5">
    <source>
        <dbReference type="SAM" id="MobiDB-lite"/>
    </source>
</evidence>
<dbReference type="SUPFAM" id="SSF158472">
    <property type="entry name" value="HAMP domain-like"/>
    <property type="match status" value="1"/>
</dbReference>
<evidence type="ECO:0000256" key="4">
    <source>
        <dbReference type="SAM" id="Coils"/>
    </source>
</evidence>
<proteinExistence type="inferred from homology"/>
<dbReference type="PROSITE" id="PS50885">
    <property type="entry name" value="HAMP"/>
    <property type="match status" value="2"/>
</dbReference>
<dbReference type="CDD" id="cd11386">
    <property type="entry name" value="MCP_signal"/>
    <property type="match status" value="1"/>
</dbReference>
<evidence type="ECO:0000256" key="6">
    <source>
        <dbReference type="SAM" id="Phobius"/>
    </source>
</evidence>
<comment type="similarity">
    <text evidence="2">Belongs to the methyl-accepting chemotaxis (MCP) protein family.</text>
</comment>
<dbReference type="GO" id="GO:0016020">
    <property type="term" value="C:membrane"/>
    <property type="evidence" value="ECO:0007669"/>
    <property type="project" value="InterPro"/>
</dbReference>
<feature type="domain" description="Methyl-accepting transducer" evidence="7">
    <location>
        <begin position="467"/>
        <end position="703"/>
    </location>
</feature>
<evidence type="ECO:0000256" key="3">
    <source>
        <dbReference type="PROSITE-ProRule" id="PRU00284"/>
    </source>
</evidence>
<dbReference type="PANTHER" id="PTHR32089">
    <property type="entry name" value="METHYL-ACCEPTING CHEMOTAXIS PROTEIN MCPB"/>
    <property type="match status" value="1"/>
</dbReference>
<keyword evidence="6" id="KW-1133">Transmembrane helix</keyword>